<comment type="caution">
    <text evidence="1">The sequence shown here is derived from an EMBL/GenBank/DDBJ whole genome shotgun (WGS) entry which is preliminary data.</text>
</comment>
<accession>A0A820LIS8</accession>
<dbReference type="GO" id="GO:0008061">
    <property type="term" value="F:chitin binding"/>
    <property type="evidence" value="ECO:0007669"/>
    <property type="project" value="InterPro"/>
</dbReference>
<evidence type="ECO:0008006" key="3">
    <source>
        <dbReference type="Google" id="ProtNLM"/>
    </source>
</evidence>
<evidence type="ECO:0000313" key="2">
    <source>
        <dbReference type="Proteomes" id="UP000663868"/>
    </source>
</evidence>
<organism evidence="1 2">
    <name type="scientific">Adineta steineri</name>
    <dbReference type="NCBI Taxonomy" id="433720"/>
    <lineage>
        <taxon>Eukaryota</taxon>
        <taxon>Metazoa</taxon>
        <taxon>Spiralia</taxon>
        <taxon>Gnathifera</taxon>
        <taxon>Rotifera</taxon>
        <taxon>Eurotatoria</taxon>
        <taxon>Bdelloidea</taxon>
        <taxon>Adinetida</taxon>
        <taxon>Adinetidae</taxon>
        <taxon>Adineta</taxon>
    </lineage>
</organism>
<dbReference type="AlphaFoldDB" id="A0A820LIS8"/>
<evidence type="ECO:0000313" key="1">
    <source>
        <dbReference type="EMBL" id="CAF4357944.1"/>
    </source>
</evidence>
<gene>
    <name evidence="1" type="ORF">KXQ929_LOCUS48644</name>
</gene>
<proteinExistence type="predicted"/>
<feature type="non-terminal residue" evidence="1">
    <location>
        <position position="1"/>
    </location>
</feature>
<dbReference type="SUPFAM" id="SSF57625">
    <property type="entry name" value="Invertebrate chitin-binding proteins"/>
    <property type="match status" value="1"/>
</dbReference>
<sequence>SPRLCTYRNNLSQYYPCILNYIGLNSWSLYQCPDGSIFDETSQQCLMKVPISDTFDQLSSSIDETQFEKISNFIVPNIKEPFSIKKILREVRILNNK</sequence>
<dbReference type="EMBL" id="CAJOBB010019403">
    <property type="protein sequence ID" value="CAF4357944.1"/>
    <property type="molecule type" value="Genomic_DNA"/>
</dbReference>
<reference evidence="1" key="1">
    <citation type="submission" date="2021-02" db="EMBL/GenBank/DDBJ databases">
        <authorList>
            <person name="Nowell W R."/>
        </authorList>
    </citation>
    <scope>NUCLEOTIDE SEQUENCE</scope>
</reference>
<protein>
    <recommendedName>
        <fullName evidence="3">Chitin-binding type-2 domain-containing protein</fullName>
    </recommendedName>
</protein>
<dbReference type="InterPro" id="IPR036508">
    <property type="entry name" value="Chitin-bd_dom_sf"/>
</dbReference>
<name>A0A820LIS8_9BILA</name>
<dbReference type="Proteomes" id="UP000663868">
    <property type="component" value="Unassembled WGS sequence"/>
</dbReference>